<organism evidence="1 2">
    <name type="scientific">Candidatus Viridilinea halotolerans</name>
    <dbReference type="NCBI Taxonomy" id="2491704"/>
    <lineage>
        <taxon>Bacteria</taxon>
        <taxon>Bacillati</taxon>
        <taxon>Chloroflexota</taxon>
        <taxon>Chloroflexia</taxon>
        <taxon>Chloroflexales</taxon>
        <taxon>Chloroflexineae</taxon>
        <taxon>Oscillochloridaceae</taxon>
        <taxon>Candidatus Viridilinea</taxon>
    </lineage>
</organism>
<name>A0A426U2R6_9CHLR</name>
<evidence type="ECO:0000313" key="1">
    <source>
        <dbReference type="EMBL" id="RRR74018.1"/>
    </source>
</evidence>
<sequence length="196" mass="21931">MEQLEQRLAFLRTRLQTAYESLGLSSGRPYLYFVYAPDEEPQVRRAVAEQFALIPSLHPLRIDLLEVTIAALQGEEQGREAVLVDPNPAVAGVAPSDIADLWQEELRMVMEERLEAVPTTARPLILLEGLAALHPLTNPTAVMEKFAEQSLEHPATGRPVPIVLFVPGYRVPNTSRQYSFLSHTATQLKMYRGEDV</sequence>
<evidence type="ECO:0008006" key="3">
    <source>
        <dbReference type="Google" id="ProtNLM"/>
    </source>
</evidence>
<proteinExistence type="predicted"/>
<dbReference type="AlphaFoldDB" id="A0A426U2R6"/>
<dbReference type="EMBL" id="RSAS01000301">
    <property type="protein sequence ID" value="RRR74018.1"/>
    <property type="molecule type" value="Genomic_DNA"/>
</dbReference>
<protein>
    <recommendedName>
        <fullName evidence="3">DUF1788 domain-containing protein</fullName>
    </recommendedName>
</protein>
<comment type="caution">
    <text evidence="1">The sequence shown here is derived from an EMBL/GenBank/DDBJ whole genome shotgun (WGS) entry which is preliminary data.</text>
</comment>
<gene>
    <name evidence="1" type="ORF">EI684_07915</name>
</gene>
<evidence type="ECO:0000313" key="2">
    <source>
        <dbReference type="Proteomes" id="UP000280307"/>
    </source>
</evidence>
<reference evidence="1 2" key="1">
    <citation type="submission" date="2018-12" db="EMBL/GenBank/DDBJ databases">
        <title>Genome Sequence of Candidatus Viridilinea halotolerans isolated from saline sulfide-rich spring.</title>
        <authorList>
            <person name="Grouzdev D.S."/>
            <person name="Burganskaya E.I."/>
            <person name="Krutkina M.S."/>
            <person name="Sukhacheva M.V."/>
            <person name="Gorlenko V.M."/>
        </authorList>
    </citation>
    <scope>NUCLEOTIDE SEQUENCE [LARGE SCALE GENOMIC DNA]</scope>
    <source>
        <strain evidence="1">Chok-6</strain>
    </source>
</reference>
<dbReference type="Proteomes" id="UP000280307">
    <property type="component" value="Unassembled WGS sequence"/>
</dbReference>
<accession>A0A426U2R6</accession>